<gene>
    <name evidence="1" type="ORF">SAMN05216290_2607</name>
</gene>
<evidence type="ECO:0000313" key="2">
    <source>
        <dbReference type="Proteomes" id="UP000199437"/>
    </source>
</evidence>
<dbReference type="PROSITE" id="PS51257">
    <property type="entry name" value="PROKAR_LIPOPROTEIN"/>
    <property type="match status" value="1"/>
</dbReference>
<dbReference type="Proteomes" id="UP000199437">
    <property type="component" value="Unassembled WGS sequence"/>
</dbReference>
<dbReference type="InterPro" id="IPR025345">
    <property type="entry name" value="DUF4249"/>
</dbReference>
<reference evidence="2" key="1">
    <citation type="submission" date="2016-10" db="EMBL/GenBank/DDBJ databases">
        <authorList>
            <person name="Varghese N."/>
            <person name="Submissions S."/>
        </authorList>
    </citation>
    <scope>NUCLEOTIDE SEQUENCE [LARGE SCALE GENOMIC DNA]</scope>
    <source>
        <strain evidence="2">CGMCC 1.12402</strain>
    </source>
</reference>
<organism evidence="1 2">
    <name type="scientific">Roseivirga pacifica</name>
    <dbReference type="NCBI Taxonomy" id="1267423"/>
    <lineage>
        <taxon>Bacteria</taxon>
        <taxon>Pseudomonadati</taxon>
        <taxon>Bacteroidota</taxon>
        <taxon>Cytophagia</taxon>
        <taxon>Cytophagales</taxon>
        <taxon>Roseivirgaceae</taxon>
        <taxon>Roseivirga</taxon>
    </lineage>
</organism>
<evidence type="ECO:0008006" key="3">
    <source>
        <dbReference type="Google" id="ProtNLM"/>
    </source>
</evidence>
<keyword evidence="2" id="KW-1185">Reference proteome</keyword>
<dbReference type="AlphaFoldDB" id="A0A1I0QQZ5"/>
<accession>A0A1I0QQZ5</accession>
<protein>
    <recommendedName>
        <fullName evidence="3">DUF4249 domain-containing protein</fullName>
    </recommendedName>
</protein>
<dbReference type="Pfam" id="PF14054">
    <property type="entry name" value="DUF4249"/>
    <property type="match status" value="1"/>
</dbReference>
<dbReference type="OrthoDB" id="922982at2"/>
<dbReference type="EMBL" id="FOIR01000002">
    <property type="protein sequence ID" value="SEW29969.1"/>
    <property type="molecule type" value="Genomic_DNA"/>
</dbReference>
<evidence type="ECO:0000313" key="1">
    <source>
        <dbReference type="EMBL" id="SEW29969.1"/>
    </source>
</evidence>
<name>A0A1I0QQZ5_9BACT</name>
<proteinExistence type="predicted"/>
<sequence length="413" mass="46611">MQMKTTPQRSVFETAAVLLLFASAIGCVEEFETDSIKFEQLLVVDGNISDHIGSHQISLSYTTPINSNNNGQYEPASGALIWLEDDLNNKIEFSEASPGHYISPENFAGTIGRSYALHIQTSEGDKYQSQLQLLSAAPEISRIYHRFSIDYGDGEATAHPGAQFFLDVDRTEASSQLFRFEWNDAHEVTARYTKSLDSEVNPDGSYTIFPFNENVKVCYREDSFSNIILASALESTTGELPEVPIRFTPSYGLDVTSAYSIEATIRAITPEAYSYYRKIKVFNESNGSLFDQQQGAVVGNVFSTSNPKEKVLGYFEVSGAASKRIFMDVYDFSPEVLEHTFRTCSEFRLFENVGSLYAFYNALDIQDEDERQAAIIYRAHYEIFDYITANMMGHRYCVDCRYRGSLGKPDYWP</sequence>
<dbReference type="STRING" id="1267423.SAMN05216290_2607"/>